<reference evidence="1" key="1">
    <citation type="submission" date="2023-04" db="EMBL/GenBank/DDBJ databases">
        <title>Black Yeasts Isolated from many extreme environments.</title>
        <authorList>
            <person name="Coleine C."/>
            <person name="Stajich J.E."/>
            <person name="Selbmann L."/>
        </authorList>
    </citation>
    <scope>NUCLEOTIDE SEQUENCE</scope>
    <source>
        <strain evidence="1">CCFEE 5312</strain>
    </source>
</reference>
<gene>
    <name evidence="1" type="ORF">LTR09_006897</name>
</gene>
<proteinExistence type="predicted"/>
<keyword evidence="2" id="KW-1185">Reference proteome</keyword>
<protein>
    <recommendedName>
        <fullName evidence="3">DNA2/NAM7 helicase-like C-terminal domain-containing protein</fullName>
    </recommendedName>
</protein>
<dbReference type="Proteomes" id="UP001271007">
    <property type="component" value="Unassembled WGS sequence"/>
</dbReference>
<dbReference type="InterPro" id="IPR027417">
    <property type="entry name" value="P-loop_NTPase"/>
</dbReference>
<evidence type="ECO:0000313" key="1">
    <source>
        <dbReference type="EMBL" id="KAK3051943.1"/>
    </source>
</evidence>
<sequence length="197" mass="22186">MAGQPGGVSKGRCMYFEIVNSRVFSDDYGHQVNFSPFDKAMELIEGPLHKLYGDKMSTEVVLITPYLRQHDAYSLAFQALREDGWTDEMLPVLYMADKVSGREFEHVLVDVVVTEERHMGADPMRRAKSNEVCRVLFTRPRNALWIVGGEFKETSTTYSLGKTDSEGNRLPDLAIVYYHNGFKSDGGCVCDQRGNSA</sequence>
<comment type="caution">
    <text evidence="1">The sequence shown here is derived from an EMBL/GenBank/DDBJ whole genome shotgun (WGS) entry which is preliminary data.</text>
</comment>
<dbReference type="Gene3D" id="3.40.50.300">
    <property type="entry name" value="P-loop containing nucleotide triphosphate hydrolases"/>
    <property type="match status" value="1"/>
</dbReference>
<dbReference type="AlphaFoldDB" id="A0AAJ0G876"/>
<dbReference type="EMBL" id="JAWDJX010000023">
    <property type="protein sequence ID" value="KAK3051943.1"/>
    <property type="molecule type" value="Genomic_DNA"/>
</dbReference>
<accession>A0AAJ0G876</accession>
<evidence type="ECO:0000313" key="2">
    <source>
        <dbReference type="Proteomes" id="UP001271007"/>
    </source>
</evidence>
<evidence type="ECO:0008006" key="3">
    <source>
        <dbReference type="Google" id="ProtNLM"/>
    </source>
</evidence>
<name>A0AAJ0G876_9PEZI</name>
<organism evidence="1 2">
    <name type="scientific">Extremus antarcticus</name>
    <dbReference type="NCBI Taxonomy" id="702011"/>
    <lineage>
        <taxon>Eukaryota</taxon>
        <taxon>Fungi</taxon>
        <taxon>Dikarya</taxon>
        <taxon>Ascomycota</taxon>
        <taxon>Pezizomycotina</taxon>
        <taxon>Dothideomycetes</taxon>
        <taxon>Dothideomycetidae</taxon>
        <taxon>Mycosphaerellales</taxon>
        <taxon>Extremaceae</taxon>
        <taxon>Extremus</taxon>
    </lineage>
</organism>